<dbReference type="RefSeq" id="WP_074649329.1">
    <property type="nucleotide sequence ID" value="NZ_FOIL01000017.1"/>
</dbReference>
<gene>
    <name evidence="2" type="ORF">SAMN04487771_101725</name>
</gene>
<proteinExistence type="predicted"/>
<dbReference type="InterPro" id="IPR008984">
    <property type="entry name" value="SMAD_FHA_dom_sf"/>
</dbReference>
<name>A0A1I0E930_9FIRM</name>
<dbReference type="PROSITE" id="PS50006">
    <property type="entry name" value="FHA_DOMAIN"/>
    <property type="match status" value="1"/>
</dbReference>
<evidence type="ECO:0000259" key="1">
    <source>
        <dbReference type="PROSITE" id="PS50006"/>
    </source>
</evidence>
<dbReference type="SUPFAM" id="SSF49879">
    <property type="entry name" value="SMAD/FHA domain"/>
    <property type="match status" value="1"/>
</dbReference>
<dbReference type="Gene3D" id="2.60.200.20">
    <property type="match status" value="1"/>
</dbReference>
<organism evidence="2 3">
    <name type="scientific">[Clostridium] aminophilum</name>
    <dbReference type="NCBI Taxonomy" id="1526"/>
    <lineage>
        <taxon>Bacteria</taxon>
        <taxon>Bacillati</taxon>
        <taxon>Bacillota</taxon>
        <taxon>Clostridia</taxon>
        <taxon>Lachnospirales</taxon>
        <taxon>Lachnospiraceae</taxon>
    </lineage>
</organism>
<dbReference type="Pfam" id="PF00498">
    <property type="entry name" value="FHA"/>
    <property type="match status" value="1"/>
</dbReference>
<dbReference type="CDD" id="cd00060">
    <property type="entry name" value="FHA"/>
    <property type="match status" value="1"/>
</dbReference>
<keyword evidence="3" id="KW-1185">Reference proteome</keyword>
<dbReference type="Proteomes" id="UP000199820">
    <property type="component" value="Unassembled WGS sequence"/>
</dbReference>
<dbReference type="AlphaFoldDB" id="A0A1I0E930"/>
<dbReference type="EMBL" id="FOIL01000017">
    <property type="protein sequence ID" value="SET41593.1"/>
    <property type="molecule type" value="Genomic_DNA"/>
</dbReference>
<feature type="domain" description="FHA" evidence="1">
    <location>
        <begin position="29"/>
        <end position="81"/>
    </location>
</feature>
<sequence>MNNMKKKNYLIVIENQHLTEYDLDSKAVWEVGRPATGNQPDIRMTSGMVSRKHGRFQRIDGVWFYLDYNTKNGTVFNRSHMDAGFSGRKKPVMLKDGDMFLFGSKKETMERDKHSLGLFVEKNQDFSWKVIDTSDGETIKVKAGDKIITLRNSEAGTVIEEKDGMAIYMGNRTYVAGDIQLQV</sequence>
<accession>A0A1I0E930</accession>
<reference evidence="3" key="1">
    <citation type="submission" date="2016-10" db="EMBL/GenBank/DDBJ databases">
        <authorList>
            <person name="Varghese N."/>
            <person name="Submissions S."/>
        </authorList>
    </citation>
    <scope>NUCLEOTIDE SEQUENCE [LARGE SCALE GENOMIC DNA]</scope>
    <source>
        <strain evidence="3">KH1P1</strain>
    </source>
</reference>
<evidence type="ECO:0000313" key="3">
    <source>
        <dbReference type="Proteomes" id="UP000199820"/>
    </source>
</evidence>
<dbReference type="InterPro" id="IPR000253">
    <property type="entry name" value="FHA_dom"/>
</dbReference>
<protein>
    <submittedName>
        <fullName evidence="2">FHA domain-containing protein</fullName>
    </submittedName>
</protein>
<evidence type="ECO:0000313" key="2">
    <source>
        <dbReference type="EMBL" id="SET41593.1"/>
    </source>
</evidence>